<evidence type="ECO:0000313" key="2">
    <source>
        <dbReference type="EMBL" id="KAF2735599.1"/>
    </source>
</evidence>
<organism evidence="2 3">
    <name type="scientific">Polyplosphaeria fusca</name>
    <dbReference type="NCBI Taxonomy" id="682080"/>
    <lineage>
        <taxon>Eukaryota</taxon>
        <taxon>Fungi</taxon>
        <taxon>Dikarya</taxon>
        <taxon>Ascomycota</taxon>
        <taxon>Pezizomycotina</taxon>
        <taxon>Dothideomycetes</taxon>
        <taxon>Pleosporomycetidae</taxon>
        <taxon>Pleosporales</taxon>
        <taxon>Tetraplosphaeriaceae</taxon>
        <taxon>Polyplosphaeria</taxon>
    </lineage>
</organism>
<gene>
    <name evidence="2" type="ORF">EJ04DRAFT_563284</name>
</gene>
<reference evidence="2" key="1">
    <citation type="journal article" date="2020" name="Stud. Mycol.">
        <title>101 Dothideomycetes genomes: a test case for predicting lifestyles and emergence of pathogens.</title>
        <authorList>
            <person name="Haridas S."/>
            <person name="Albert R."/>
            <person name="Binder M."/>
            <person name="Bloem J."/>
            <person name="Labutti K."/>
            <person name="Salamov A."/>
            <person name="Andreopoulos B."/>
            <person name="Baker S."/>
            <person name="Barry K."/>
            <person name="Bills G."/>
            <person name="Bluhm B."/>
            <person name="Cannon C."/>
            <person name="Castanera R."/>
            <person name="Culley D."/>
            <person name="Daum C."/>
            <person name="Ezra D."/>
            <person name="Gonzalez J."/>
            <person name="Henrissat B."/>
            <person name="Kuo A."/>
            <person name="Liang C."/>
            <person name="Lipzen A."/>
            <person name="Lutzoni F."/>
            <person name="Magnuson J."/>
            <person name="Mondo S."/>
            <person name="Nolan M."/>
            <person name="Ohm R."/>
            <person name="Pangilinan J."/>
            <person name="Park H.-J."/>
            <person name="Ramirez L."/>
            <person name="Alfaro M."/>
            <person name="Sun H."/>
            <person name="Tritt A."/>
            <person name="Yoshinaga Y."/>
            <person name="Zwiers L.-H."/>
            <person name="Turgeon B."/>
            <person name="Goodwin S."/>
            <person name="Spatafora J."/>
            <person name="Crous P."/>
            <person name="Grigoriev I."/>
        </authorList>
    </citation>
    <scope>NUCLEOTIDE SEQUENCE</scope>
    <source>
        <strain evidence="2">CBS 125425</strain>
    </source>
</reference>
<evidence type="ECO:0000256" key="1">
    <source>
        <dbReference type="SAM" id="MobiDB-lite"/>
    </source>
</evidence>
<protein>
    <submittedName>
        <fullName evidence="2">Uncharacterized protein</fullName>
    </submittedName>
</protein>
<keyword evidence="3" id="KW-1185">Reference proteome</keyword>
<accession>A0A9P4V2G9</accession>
<proteinExistence type="predicted"/>
<name>A0A9P4V2G9_9PLEO</name>
<feature type="region of interest" description="Disordered" evidence="1">
    <location>
        <begin position="67"/>
        <end position="87"/>
    </location>
</feature>
<comment type="caution">
    <text evidence="2">The sequence shown here is derived from an EMBL/GenBank/DDBJ whole genome shotgun (WGS) entry which is preliminary data.</text>
</comment>
<dbReference type="EMBL" id="ML996134">
    <property type="protein sequence ID" value="KAF2735599.1"/>
    <property type="molecule type" value="Genomic_DNA"/>
</dbReference>
<evidence type="ECO:0000313" key="3">
    <source>
        <dbReference type="Proteomes" id="UP000799444"/>
    </source>
</evidence>
<dbReference type="Proteomes" id="UP000799444">
    <property type="component" value="Unassembled WGS sequence"/>
</dbReference>
<dbReference type="AlphaFoldDB" id="A0A9P4V2G9"/>
<sequence length="87" mass="9840">MDAEVDQLTAEMVTELRKLPAEPEEAKHSHPKAQILQVKAKLEAKTKLQADMATDKADLGRLSAEFTAELQKPRPRQMNQSELEEKE</sequence>